<dbReference type="InterPro" id="IPR015422">
    <property type="entry name" value="PyrdxlP-dep_Trfase_small"/>
</dbReference>
<dbReference type="Gene3D" id="3.40.640.10">
    <property type="entry name" value="Type I PLP-dependent aspartate aminotransferase-like (Major domain)"/>
    <property type="match status" value="1"/>
</dbReference>
<sequence>MYATTLQGDRMSFSQPLTLFDPEVAAAADAELERQQSTLEMIASENFAPVAVMQTLSAEQTESLRGRVAKLAAAFPLYPELNGAAA</sequence>
<dbReference type="EMBL" id="LMWW01000012">
    <property type="protein sequence ID" value="KUN85650.1"/>
    <property type="molecule type" value="Genomic_DNA"/>
</dbReference>
<dbReference type="STRING" id="1943.AQJ64_11050"/>
<dbReference type="AlphaFoldDB" id="A0A117RE11"/>
<dbReference type="Proteomes" id="UP000052982">
    <property type="component" value="Unassembled WGS sequence"/>
</dbReference>
<dbReference type="InterPro" id="IPR015421">
    <property type="entry name" value="PyrdxlP-dep_Trfase_major"/>
</dbReference>
<comment type="caution">
    <text evidence="2">The sequence shown here is derived from an EMBL/GenBank/DDBJ whole genome shotgun (WGS) entry which is preliminary data.</text>
</comment>
<keyword evidence="3" id="KW-1185">Reference proteome</keyword>
<evidence type="ECO:0000313" key="2">
    <source>
        <dbReference type="EMBL" id="KUN85650.1"/>
    </source>
</evidence>
<feature type="domain" description="Serine hydroxymethyltransferase-like" evidence="1">
    <location>
        <begin position="19"/>
        <end position="59"/>
    </location>
</feature>
<accession>A0A117RE11</accession>
<evidence type="ECO:0000259" key="1">
    <source>
        <dbReference type="Pfam" id="PF00464"/>
    </source>
</evidence>
<name>A0A117RE11_9ACTN</name>
<dbReference type="SUPFAM" id="SSF53383">
    <property type="entry name" value="PLP-dependent transferases"/>
    <property type="match status" value="1"/>
</dbReference>
<reference evidence="2 3" key="1">
    <citation type="submission" date="2015-10" db="EMBL/GenBank/DDBJ databases">
        <title>Draft genome sequence of Streptomyces griseoruber DSM 40281, type strain for the species Streptomyces griseoruber.</title>
        <authorList>
            <person name="Ruckert C."/>
            <person name="Winkler A."/>
            <person name="Kalinowski J."/>
            <person name="Kampfer P."/>
            <person name="Glaeser S."/>
        </authorList>
    </citation>
    <scope>NUCLEOTIDE SEQUENCE [LARGE SCALE GENOMIC DNA]</scope>
    <source>
        <strain evidence="2 3">DSM 40281</strain>
    </source>
</reference>
<proteinExistence type="predicted"/>
<dbReference type="Gene3D" id="3.90.1150.10">
    <property type="entry name" value="Aspartate Aminotransferase, domain 1"/>
    <property type="match status" value="1"/>
</dbReference>
<gene>
    <name evidence="2" type="ORF">AQJ64_11050</name>
</gene>
<dbReference type="InterPro" id="IPR039429">
    <property type="entry name" value="SHMT-like_dom"/>
</dbReference>
<dbReference type="Pfam" id="PF00464">
    <property type="entry name" value="SHMT"/>
    <property type="match status" value="1"/>
</dbReference>
<evidence type="ECO:0000313" key="3">
    <source>
        <dbReference type="Proteomes" id="UP000052982"/>
    </source>
</evidence>
<protein>
    <recommendedName>
        <fullName evidence="1">Serine hydroxymethyltransferase-like domain-containing protein</fullName>
    </recommendedName>
</protein>
<dbReference type="InterPro" id="IPR015424">
    <property type="entry name" value="PyrdxlP-dep_Trfase"/>
</dbReference>
<organism evidence="2 3">
    <name type="scientific">Streptomyces griseoruber</name>
    <dbReference type="NCBI Taxonomy" id="1943"/>
    <lineage>
        <taxon>Bacteria</taxon>
        <taxon>Bacillati</taxon>
        <taxon>Actinomycetota</taxon>
        <taxon>Actinomycetes</taxon>
        <taxon>Kitasatosporales</taxon>
        <taxon>Streptomycetaceae</taxon>
        <taxon>Streptomyces</taxon>
    </lineage>
</organism>